<dbReference type="EMBL" id="BMQD01000016">
    <property type="protein sequence ID" value="GGK83637.1"/>
    <property type="molecule type" value="Genomic_DNA"/>
</dbReference>
<proteinExistence type="predicted"/>
<feature type="region of interest" description="Disordered" evidence="1">
    <location>
        <begin position="1"/>
        <end position="33"/>
    </location>
</feature>
<name>A0AA37F6S2_9ACTN</name>
<dbReference type="RefSeq" id="WP_191896784.1">
    <property type="nucleotide sequence ID" value="NZ_BMQD01000016.1"/>
</dbReference>
<organism evidence="2 3">
    <name type="scientific">Planomonospora parontospora</name>
    <dbReference type="NCBI Taxonomy" id="58119"/>
    <lineage>
        <taxon>Bacteria</taxon>
        <taxon>Bacillati</taxon>
        <taxon>Actinomycetota</taxon>
        <taxon>Actinomycetes</taxon>
        <taxon>Streptosporangiales</taxon>
        <taxon>Streptosporangiaceae</taxon>
        <taxon>Planomonospora</taxon>
    </lineage>
</organism>
<protein>
    <submittedName>
        <fullName evidence="2">Uncharacterized protein</fullName>
    </submittedName>
</protein>
<dbReference type="Proteomes" id="UP000627984">
    <property type="component" value="Unassembled WGS sequence"/>
</dbReference>
<reference evidence="2" key="2">
    <citation type="submission" date="2022-09" db="EMBL/GenBank/DDBJ databases">
        <authorList>
            <person name="Sun Q."/>
            <person name="Ohkuma M."/>
        </authorList>
    </citation>
    <scope>NUCLEOTIDE SEQUENCE</scope>
    <source>
        <strain evidence="2">JCM 3093</strain>
    </source>
</reference>
<gene>
    <name evidence="2" type="ORF">GCM10010126_48650</name>
</gene>
<evidence type="ECO:0000313" key="3">
    <source>
        <dbReference type="Proteomes" id="UP000627984"/>
    </source>
</evidence>
<feature type="compositionally biased region" description="Low complexity" evidence="1">
    <location>
        <begin position="13"/>
        <end position="23"/>
    </location>
</feature>
<sequence>MGSDEGRVPGDFPAAAGPGQRPAGGRRDGDPLTRRTLFLHTPIAVMLGEPQELAGLDYEDDL</sequence>
<accession>A0AA37F6S2</accession>
<evidence type="ECO:0000256" key="1">
    <source>
        <dbReference type="SAM" id="MobiDB-lite"/>
    </source>
</evidence>
<evidence type="ECO:0000313" key="2">
    <source>
        <dbReference type="EMBL" id="GGK83637.1"/>
    </source>
</evidence>
<dbReference type="AlphaFoldDB" id="A0AA37F6S2"/>
<reference evidence="2" key="1">
    <citation type="journal article" date="2014" name="Int. J. Syst. Evol. Microbiol.">
        <title>Complete genome sequence of Corynebacterium casei LMG S-19264T (=DSM 44701T), isolated from a smear-ripened cheese.</title>
        <authorList>
            <consortium name="US DOE Joint Genome Institute (JGI-PGF)"/>
            <person name="Walter F."/>
            <person name="Albersmeier A."/>
            <person name="Kalinowski J."/>
            <person name="Ruckert C."/>
        </authorList>
    </citation>
    <scope>NUCLEOTIDE SEQUENCE</scope>
    <source>
        <strain evidence="2">JCM 3093</strain>
    </source>
</reference>
<comment type="caution">
    <text evidence="2">The sequence shown here is derived from an EMBL/GenBank/DDBJ whole genome shotgun (WGS) entry which is preliminary data.</text>
</comment>